<dbReference type="PANTHER" id="PTHR46844:SF1">
    <property type="entry name" value="SLR5058 PROTEIN"/>
    <property type="match status" value="1"/>
</dbReference>
<feature type="domain" description="Novel STAND NTPase 3" evidence="1">
    <location>
        <begin position="99"/>
        <end position="245"/>
    </location>
</feature>
<protein>
    <submittedName>
        <fullName evidence="2">NACHT domain-containing protein</fullName>
    </submittedName>
</protein>
<evidence type="ECO:0000313" key="3">
    <source>
        <dbReference type="Proteomes" id="UP001202831"/>
    </source>
</evidence>
<dbReference type="PANTHER" id="PTHR46844">
    <property type="entry name" value="SLR5058 PROTEIN"/>
    <property type="match status" value="1"/>
</dbReference>
<dbReference type="RefSeq" id="WP_249249815.1">
    <property type="nucleotide sequence ID" value="NZ_JAKIKT010000006.1"/>
</dbReference>
<reference evidence="2 3" key="1">
    <citation type="submission" date="2022-01" db="EMBL/GenBank/DDBJ databases">
        <title>Whole genome-based taxonomy of the Shewanellaceae.</title>
        <authorList>
            <person name="Martin-Rodriguez A.J."/>
        </authorList>
    </citation>
    <scope>NUCLEOTIDE SEQUENCE [LARGE SCALE GENOMIC DNA]</scope>
    <source>
        <strain evidence="2 3">DSM 21332</strain>
    </source>
</reference>
<dbReference type="Gene3D" id="3.40.50.300">
    <property type="entry name" value="P-loop containing nucleotide triphosphate hydrolases"/>
    <property type="match status" value="1"/>
</dbReference>
<gene>
    <name evidence="2" type="ORF">L2725_15850</name>
</gene>
<dbReference type="SUPFAM" id="SSF52540">
    <property type="entry name" value="P-loop containing nucleoside triphosphate hydrolases"/>
    <property type="match status" value="1"/>
</dbReference>
<comment type="caution">
    <text evidence="2">The sequence shown here is derived from an EMBL/GenBank/DDBJ whole genome shotgun (WGS) entry which is preliminary data.</text>
</comment>
<sequence>MQADKIMEGPIKKSTTSVFDTINKKAEALDIFNRYEKANNSYVKAQVENIQILGMSEPVKLADIYSTTMISTSIHRRLYSTEWAELDSQKRNKKIGKYKSTTRADDFIEKENRIVVLAGPGAGKTTLMKYTALSYIDNETFEKSNFKTKKTPFFISLPELADTELSVIEFISERIKIKTHEYAIEYVKRKLNKGEAIVLFDSLDEVSNEHRDRIFKIIEDFSKCYETTKIIVTCRVADYNRTIEGFFEIEIARLTEKAINKIIRAWFKGSPKKARELIGHLSVDKDVYSLTETPLLLSLLCIQYANDLNIPNRKTELYSRCVDALIRLWDTSRGFRRATAFSALTDDRKEKLFSDVAYKFLCRKEGKYIFHEKELTLVISDFIQKYAMERTLAKEIINEIESHHGIIEKFSAESYSFSHVSFQEYFAAMAVVAKRKELDFVKENLTNLKAASIIIFMVSLMDDPSPILKLLMQRSDLSGITNYPAMSKRTELLSLLYRCMNSGVCIEPELRNKIYVHIAYSQIEISKIYSKATTYPIAKLEGDGVRHMFFYIGKTRKTLSAALLSYRKLSNEILLSPNMSYSDVAFAIIDKYKVNNEPNSKIIETSVKTCLLVPLVGANPKRVLKKLQELNVTNKEDSLLAKIGEDNMKTIVDSYIDNAQ</sequence>
<accession>A0ABT0N9U7</accession>
<keyword evidence="3" id="KW-1185">Reference proteome</keyword>
<name>A0ABT0N9U7_9GAMM</name>
<organism evidence="2 3">
    <name type="scientific">Shewanella corallii</name>
    <dbReference type="NCBI Taxonomy" id="560080"/>
    <lineage>
        <taxon>Bacteria</taxon>
        <taxon>Pseudomonadati</taxon>
        <taxon>Pseudomonadota</taxon>
        <taxon>Gammaproteobacteria</taxon>
        <taxon>Alteromonadales</taxon>
        <taxon>Shewanellaceae</taxon>
        <taxon>Shewanella</taxon>
    </lineage>
</organism>
<dbReference type="EMBL" id="JAKIKT010000006">
    <property type="protein sequence ID" value="MCL2915234.1"/>
    <property type="molecule type" value="Genomic_DNA"/>
</dbReference>
<proteinExistence type="predicted"/>
<dbReference type="InterPro" id="IPR049050">
    <property type="entry name" value="nSTAND3"/>
</dbReference>
<dbReference type="InterPro" id="IPR027417">
    <property type="entry name" value="P-loop_NTPase"/>
</dbReference>
<dbReference type="Proteomes" id="UP001202831">
    <property type="component" value="Unassembled WGS sequence"/>
</dbReference>
<evidence type="ECO:0000259" key="1">
    <source>
        <dbReference type="Pfam" id="PF20720"/>
    </source>
</evidence>
<evidence type="ECO:0000313" key="2">
    <source>
        <dbReference type="EMBL" id="MCL2915234.1"/>
    </source>
</evidence>
<dbReference type="Pfam" id="PF20720">
    <property type="entry name" value="nSTAND3"/>
    <property type="match status" value="1"/>
</dbReference>